<dbReference type="InterPro" id="IPR036291">
    <property type="entry name" value="NAD(P)-bd_dom_sf"/>
</dbReference>
<sequence length="268" mass="26847">MSELDGCVALVTGGSSGIGEGASYALARHGAAVAVHGRDLAEAEGVAAGIRALGGRAIAVAGPIDVAQTSIDAVAATVAAFGRLDVLVTSAGIQRYGDAVSTTEALWDEVLDVNTKGVFLAANAALPVIRQSPGGSVVIVASVQGSASQANVVAYTTSKGALHSMGRAMAIDEAAYGVRVNTVSPGSVDTPMLRHSAAEWSDGTPEGVERTIANWGTAHALGRVASIDEVGEVIAFLSGSRASFITGSDVRVDGGLLARIAAALPEKE</sequence>
<dbReference type="OrthoDB" id="7064009at2"/>
<dbReference type="InterPro" id="IPR002347">
    <property type="entry name" value="SDR_fam"/>
</dbReference>
<proteinExistence type="inferred from homology"/>
<accession>A0A3G9J1Y3</accession>
<dbReference type="PROSITE" id="PS00061">
    <property type="entry name" value="ADH_SHORT"/>
    <property type="match status" value="1"/>
</dbReference>
<dbReference type="FunFam" id="3.40.50.720:FF:000084">
    <property type="entry name" value="Short-chain dehydrogenase reductase"/>
    <property type="match status" value="1"/>
</dbReference>
<dbReference type="GO" id="GO:0016491">
    <property type="term" value="F:oxidoreductase activity"/>
    <property type="evidence" value="ECO:0007669"/>
    <property type="project" value="UniProtKB-KW"/>
</dbReference>
<dbReference type="PRINTS" id="PR00080">
    <property type="entry name" value="SDRFAMILY"/>
</dbReference>
<reference evidence="3 4" key="1">
    <citation type="submission" date="2018-11" db="EMBL/GenBank/DDBJ databases">
        <title>Complete genome sequence of Nocardioides baekrokdamisoli strain KCTC 39748.</title>
        <authorList>
            <person name="Kang S.W."/>
            <person name="Lee K.C."/>
            <person name="Kim K.K."/>
            <person name="Kim J.S."/>
            <person name="Kim D.S."/>
            <person name="Ko S.H."/>
            <person name="Yang S.H."/>
            <person name="Shin Y.K."/>
            <person name="Lee J.S."/>
        </authorList>
    </citation>
    <scope>NUCLEOTIDE SEQUENCE [LARGE SCALE GENOMIC DNA]</scope>
    <source>
        <strain evidence="3 4">KCTC 39748</strain>
    </source>
</reference>
<dbReference type="PANTHER" id="PTHR43975:SF2">
    <property type="entry name" value="EG:BACR7A4.14 PROTEIN-RELATED"/>
    <property type="match status" value="1"/>
</dbReference>
<evidence type="ECO:0000313" key="3">
    <source>
        <dbReference type="EMBL" id="BBH17464.1"/>
    </source>
</evidence>
<evidence type="ECO:0000256" key="1">
    <source>
        <dbReference type="ARBA" id="ARBA00006484"/>
    </source>
</evidence>
<evidence type="ECO:0000256" key="2">
    <source>
        <dbReference type="ARBA" id="ARBA00023002"/>
    </source>
</evidence>
<organism evidence="3 4">
    <name type="scientific">Nocardioides baekrokdamisoli</name>
    <dbReference type="NCBI Taxonomy" id="1804624"/>
    <lineage>
        <taxon>Bacteria</taxon>
        <taxon>Bacillati</taxon>
        <taxon>Actinomycetota</taxon>
        <taxon>Actinomycetes</taxon>
        <taxon>Propionibacteriales</taxon>
        <taxon>Nocardioidaceae</taxon>
        <taxon>Nocardioides</taxon>
    </lineage>
</organism>
<dbReference type="Pfam" id="PF13561">
    <property type="entry name" value="adh_short_C2"/>
    <property type="match status" value="1"/>
</dbReference>
<dbReference type="EMBL" id="AP019307">
    <property type="protein sequence ID" value="BBH17464.1"/>
    <property type="molecule type" value="Genomic_DNA"/>
</dbReference>
<dbReference type="CDD" id="cd05233">
    <property type="entry name" value="SDR_c"/>
    <property type="match status" value="1"/>
</dbReference>
<dbReference type="RefSeq" id="WP_125568641.1">
    <property type="nucleotide sequence ID" value="NZ_AP019307.1"/>
</dbReference>
<comment type="similarity">
    <text evidence="1">Belongs to the short-chain dehydrogenases/reductases (SDR) family.</text>
</comment>
<protein>
    <submittedName>
        <fullName evidence="3">Short-chain dehydrogenase</fullName>
    </submittedName>
</protein>
<keyword evidence="2" id="KW-0560">Oxidoreductase</keyword>
<dbReference type="Proteomes" id="UP000271573">
    <property type="component" value="Chromosome"/>
</dbReference>
<name>A0A3G9J1Y3_9ACTN</name>
<dbReference type="KEGG" id="nbe:Back2_17510"/>
<dbReference type="PANTHER" id="PTHR43975">
    <property type="entry name" value="ZGC:101858"/>
    <property type="match status" value="1"/>
</dbReference>
<dbReference type="SUPFAM" id="SSF51735">
    <property type="entry name" value="NAD(P)-binding Rossmann-fold domains"/>
    <property type="match status" value="1"/>
</dbReference>
<dbReference type="InterPro" id="IPR020904">
    <property type="entry name" value="Sc_DH/Rdtase_CS"/>
</dbReference>
<dbReference type="PRINTS" id="PR00081">
    <property type="entry name" value="GDHRDH"/>
</dbReference>
<gene>
    <name evidence="3" type="ORF">Back2_17510</name>
</gene>
<evidence type="ECO:0000313" key="4">
    <source>
        <dbReference type="Proteomes" id="UP000271573"/>
    </source>
</evidence>
<dbReference type="Gene3D" id="3.40.50.720">
    <property type="entry name" value="NAD(P)-binding Rossmann-like Domain"/>
    <property type="match status" value="1"/>
</dbReference>
<dbReference type="AlphaFoldDB" id="A0A3G9J1Y3"/>
<keyword evidence="4" id="KW-1185">Reference proteome</keyword>